<evidence type="ECO:0000256" key="1">
    <source>
        <dbReference type="SAM" id="MobiDB-lite"/>
    </source>
</evidence>
<name>A0A9W5AZX2_9HYPH</name>
<accession>A0A9W5AZX2</accession>
<protein>
    <submittedName>
        <fullName evidence="2">Uncharacterized protein</fullName>
    </submittedName>
</protein>
<proteinExistence type="predicted"/>
<keyword evidence="3" id="KW-1185">Reference proteome</keyword>
<dbReference type="AlphaFoldDB" id="A0A9W5AZX2"/>
<organism evidence="2 3">
    <name type="scientific">Agrobacterium genomosp. 2 str. CFBP 5494</name>
    <dbReference type="NCBI Taxonomy" id="1183436"/>
    <lineage>
        <taxon>Bacteria</taxon>
        <taxon>Pseudomonadati</taxon>
        <taxon>Pseudomonadota</taxon>
        <taxon>Alphaproteobacteria</taxon>
        <taxon>Hyphomicrobiales</taxon>
        <taxon>Rhizobiaceae</taxon>
        <taxon>Rhizobium/Agrobacterium group</taxon>
        <taxon>Agrobacterium</taxon>
        <taxon>Agrobacterium tumefaciens complex</taxon>
    </lineage>
</organism>
<reference evidence="2 3" key="1">
    <citation type="submission" date="2016-01" db="EMBL/GenBank/DDBJ databases">
        <authorList>
            <person name="Regsiter A."/>
            <person name="william w."/>
        </authorList>
    </citation>
    <scope>NUCLEOTIDE SEQUENCE [LARGE SCALE GENOMIC DNA]</scope>
    <source>
        <strain evidence="2 3">CFBP 5494</strain>
    </source>
</reference>
<feature type="region of interest" description="Disordered" evidence="1">
    <location>
        <begin position="30"/>
        <end position="56"/>
    </location>
</feature>
<evidence type="ECO:0000313" key="2">
    <source>
        <dbReference type="EMBL" id="CUW88904.1"/>
    </source>
</evidence>
<sequence length="56" mass="6173">MCEFAVTGEIELSCLCGSYRTDLPTVSALAGPTDAQKTTHELKRPPRRPERALIKN</sequence>
<comment type="caution">
    <text evidence="2">The sequence shown here is derived from an EMBL/GenBank/DDBJ whole genome shotgun (WGS) entry which is preliminary data.</text>
</comment>
<dbReference type="Proteomes" id="UP000191933">
    <property type="component" value="Unassembled WGS sequence"/>
</dbReference>
<dbReference type="EMBL" id="FBVY01000007">
    <property type="protein sequence ID" value="CUW88904.1"/>
    <property type="molecule type" value="Genomic_DNA"/>
</dbReference>
<feature type="compositionally biased region" description="Basic and acidic residues" evidence="1">
    <location>
        <begin position="37"/>
        <end position="56"/>
    </location>
</feature>
<evidence type="ECO:0000313" key="3">
    <source>
        <dbReference type="Proteomes" id="UP000191933"/>
    </source>
</evidence>
<gene>
    <name evidence="2" type="ORF">AGR2A_Cc150002</name>
</gene>